<proteinExistence type="predicted"/>
<sequence>MKMFAFVLVAAILEASGDAILRLALHHQSLPSRVCLFLLGSVLLALYGTSLNLAPVDFATVTGVYVATVFVAFQVNSYLFFHQIPSPPIYVGGALIISGAMVVTLWK</sequence>
<feature type="transmembrane region" description="Helical" evidence="1">
    <location>
        <begin position="27"/>
        <end position="46"/>
    </location>
</feature>
<keyword evidence="1" id="KW-1133">Transmembrane helix</keyword>
<protein>
    <submittedName>
        <fullName evidence="2">Small multidrug resistance family-3 protein</fullName>
    </submittedName>
</protein>
<gene>
    <name evidence="2" type="ORF">BDD14_4079</name>
</gene>
<dbReference type="RefSeq" id="WP_130420331.1">
    <property type="nucleotide sequence ID" value="NZ_SHKW01000001.1"/>
</dbReference>
<dbReference type="SUPFAM" id="SSF103481">
    <property type="entry name" value="Multidrug resistance efflux transporter EmrE"/>
    <property type="match status" value="1"/>
</dbReference>
<dbReference type="EMBL" id="SHKW01000001">
    <property type="protein sequence ID" value="RZU42489.1"/>
    <property type="molecule type" value="Genomic_DNA"/>
</dbReference>
<reference evidence="2 3" key="1">
    <citation type="submission" date="2019-02" db="EMBL/GenBank/DDBJ databases">
        <title>Genomic Encyclopedia of Archaeal and Bacterial Type Strains, Phase II (KMG-II): from individual species to whole genera.</title>
        <authorList>
            <person name="Goeker M."/>
        </authorList>
    </citation>
    <scope>NUCLEOTIDE SEQUENCE [LARGE SCALE GENOMIC DNA]</scope>
    <source>
        <strain evidence="2 3">DSM 18101</strain>
    </source>
</reference>
<dbReference type="InterPro" id="IPR037185">
    <property type="entry name" value="EmrE-like"/>
</dbReference>
<dbReference type="OrthoDB" id="123240at2"/>
<dbReference type="Proteomes" id="UP000292958">
    <property type="component" value="Unassembled WGS sequence"/>
</dbReference>
<dbReference type="AlphaFoldDB" id="A0A4Q7YZ90"/>
<accession>A0A4Q7YZ90</accession>
<name>A0A4Q7YZ90_9BACT</name>
<keyword evidence="3" id="KW-1185">Reference proteome</keyword>
<keyword evidence="1" id="KW-0472">Membrane</keyword>
<feature type="transmembrane region" description="Helical" evidence="1">
    <location>
        <begin position="58"/>
        <end position="81"/>
    </location>
</feature>
<feature type="transmembrane region" description="Helical" evidence="1">
    <location>
        <begin position="87"/>
        <end position="106"/>
    </location>
</feature>
<evidence type="ECO:0000313" key="3">
    <source>
        <dbReference type="Proteomes" id="UP000292958"/>
    </source>
</evidence>
<evidence type="ECO:0000313" key="2">
    <source>
        <dbReference type="EMBL" id="RZU42489.1"/>
    </source>
</evidence>
<organism evidence="2 3">
    <name type="scientific">Edaphobacter modestus</name>
    <dbReference type="NCBI Taxonomy" id="388466"/>
    <lineage>
        <taxon>Bacteria</taxon>
        <taxon>Pseudomonadati</taxon>
        <taxon>Acidobacteriota</taxon>
        <taxon>Terriglobia</taxon>
        <taxon>Terriglobales</taxon>
        <taxon>Acidobacteriaceae</taxon>
        <taxon>Edaphobacter</taxon>
    </lineage>
</organism>
<keyword evidence="1" id="KW-0812">Transmembrane</keyword>
<dbReference type="Gene3D" id="1.10.3730.20">
    <property type="match status" value="1"/>
</dbReference>
<comment type="caution">
    <text evidence="2">The sequence shown here is derived from an EMBL/GenBank/DDBJ whole genome shotgun (WGS) entry which is preliminary data.</text>
</comment>
<evidence type="ECO:0000256" key="1">
    <source>
        <dbReference type="SAM" id="Phobius"/>
    </source>
</evidence>